<reference evidence="1 2" key="1">
    <citation type="submission" date="2021-11" db="EMBL/GenBank/DDBJ databases">
        <title>Draft genome sequence of Paenibacillus profundus YoMME, a new Gram-positive bacteria with exoelectrogenic properties.</title>
        <authorList>
            <person name="Hubenova Y."/>
            <person name="Hubenova E."/>
            <person name="Manasiev Y."/>
            <person name="Peykov S."/>
            <person name="Mitov M."/>
        </authorList>
    </citation>
    <scope>NUCLEOTIDE SEQUENCE [LARGE SCALE GENOMIC DNA]</scope>
    <source>
        <strain evidence="1 2">YoMME</strain>
    </source>
</reference>
<gene>
    <name evidence="1" type="ORF">LQV63_11085</name>
</gene>
<evidence type="ECO:0000313" key="2">
    <source>
        <dbReference type="Proteomes" id="UP001199916"/>
    </source>
</evidence>
<proteinExistence type="predicted"/>
<name>A0ABS8YFL1_9BACL</name>
<comment type="caution">
    <text evidence="1">The sequence shown here is derived from an EMBL/GenBank/DDBJ whole genome shotgun (WGS) entry which is preliminary data.</text>
</comment>
<protein>
    <submittedName>
        <fullName evidence="1">Uncharacterized protein</fullName>
    </submittedName>
</protein>
<keyword evidence="2" id="KW-1185">Reference proteome</keyword>
<accession>A0ABS8YFL1</accession>
<organism evidence="1 2">
    <name type="scientific">Paenibacillus profundus</name>
    <dbReference type="NCBI Taxonomy" id="1173085"/>
    <lineage>
        <taxon>Bacteria</taxon>
        <taxon>Bacillati</taxon>
        <taxon>Bacillota</taxon>
        <taxon>Bacilli</taxon>
        <taxon>Bacillales</taxon>
        <taxon>Paenibacillaceae</taxon>
        <taxon>Paenibacillus</taxon>
    </lineage>
</organism>
<dbReference type="EMBL" id="JAJNBZ010000006">
    <property type="protein sequence ID" value="MCE5169857.1"/>
    <property type="molecule type" value="Genomic_DNA"/>
</dbReference>
<sequence length="136" mass="15666">MVENLNKSRSIPYIGMSGFCIFGTALERIGTKDRILRIFYKNEGVLFNPRRPKDGASATSPSLAKLLESESKQDVRQWQRLWRTSLPDFSTSFPANKNKYLGGRWIMMSEFKMKRIYDPEVTDGVRVLVDRVWLGG</sequence>
<dbReference type="RefSeq" id="WP_233696744.1">
    <property type="nucleotide sequence ID" value="NZ_JAJNBZ010000006.1"/>
</dbReference>
<evidence type="ECO:0000313" key="1">
    <source>
        <dbReference type="EMBL" id="MCE5169857.1"/>
    </source>
</evidence>
<dbReference type="Proteomes" id="UP001199916">
    <property type="component" value="Unassembled WGS sequence"/>
</dbReference>